<feature type="chain" id="PRO_5005527816" description="Bifunctional inhibitor/plant lipid transfer protein/seed storage helical domain-containing protein" evidence="5">
    <location>
        <begin position="24"/>
        <end position="182"/>
    </location>
</feature>
<dbReference type="Proteomes" id="UP000036987">
    <property type="component" value="Unassembled WGS sequence"/>
</dbReference>
<dbReference type="Gene3D" id="1.10.110.10">
    <property type="entry name" value="Plant lipid-transfer and hydrophobic proteins"/>
    <property type="match status" value="1"/>
</dbReference>
<dbReference type="CDD" id="cd00010">
    <property type="entry name" value="AAI_LTSS"/>
    <property type="match status" value="1"/>
</dbReference>
<evidence type="ECO:0000256" key="1">
    <source>
        <dbReference type="ARBA" id="ARBA00009748"/>
    </source>
</evidence>
<name>A0A0K9PBE7_ZOSMR</name>
<dbReference type="AlphaFoldDB" id="A0A0K9PBE7"/>
<dbReference type="InterPro" id="IPR016140">
    <property type="entry name" value="Bifunc_inhib/LTP/seed_store"/>
</dbReference>
<proteinExistence type="inferred from homology"/>
<feature type="domain" description="Bifunctional inhibitor/plant lipid transfer protein/seed storage helical" evidence="6">
    <location>
        <begin position="17"/>
        <end position="111"/>
    </location>
</feature>
<evidence type="ECO:0000256" key="2">
    <source>
        <dbReference type="ARBA" id="ARBA00022729"/>
    </source>
</evidence>
<evidence type="ECO:0000313" key="8">
    <source>
        <dbReference type="Proteomes" id="UP000036987"/>
    </source>
</evidence>
<comment type="similarity">
    <text evidence="1">Belongs to the plant LTP family.</text>
</comment>
<sequence>MENHTAAMIAILFISSIASTVLCQIPISMMGCTASMISSFAPCIGYITGGGGSGSPTADCCKAFGGIVTGGSDCACSMLTGAIPFSLPVNRSMAVTLPSFCNNASVPVFHCNDSSPIAAMPPVTFSPLPPPAPIVVSPPPSTKTARLKPFLSINGASKHGGGRITACILTVFIAQIISFGSM</sequence>
<protein>
    <recommendedName>
        <fullName evidence="6">Bifunctional inhibitor/plant lipid transfer protein/seed storage helical domain-containing protein</fullName>
    </recommendedName>
</protein>
<evidence type="ECO:0000256" key="4">
    <source>
        <dbReference type="ARBA" id="ARBA00023180"/>
    </source>
</evidence>
<dbReference type="PANTHER" id="PTHR33044">
    <property type="entry name" value="BIFUNCTIONAL INHIBITOR/LIPID-TRANSFER PROTEIN/SEED STORAGE 2S ALBUMIN SUPERFAMILY PROTEIN-RELATED"/>
    <property type="match status" value="1"/>
</dbReference>
<evidence type="ECO:0000256" key="5">
    <source>
        <dbReference type="SAM" id="SignalP"/>
    </source>
</evidence>
<keyword evidence="2 5" id="KW-0732">Signal</keyword>
<keyword evidence="8" id="KW-1185">Reference proteome</keyword>
<comment type="caution">
    <text evidence="7">The sequence shown here is derived from an EMBL/GenBank/DDBJ whole genome shotgun (WGS) entry which is preliminary data.</text>
</comment>
<dbReference type="InterPro" id="IPR036312">
    <property type="entry name" value="Bifun_inhib/LTP/seed_sf"/>
</dbReference>
<dbReference type="InterPro" id="IPR043325">
    <property type="entry name" value="LTSS"/>
</dbReference>
<dbReference type="EMBL" id="LFYR01000980">
    <property type="protein sequence ID" value="KMZ66403.1"/>
    <property type="molecule type" value="Genomic_DNA"/>
</dbReference>
<feature type="signal peptide" evidence="5">
    <location>
        <begin position="1"/>
        <end position="23"/>
    </location>
</feature>
<keyword evidence="3" id="KW-1015">Disulfide bond</keyword>
<accession>A0A0K9PBE7</accession>
<gene>
    <name evidence="7" type="ORF">ZOSMA_29G00520</name>
</gene>
<dbReference type="SUPFAM" id="SSF47699">
    <property type="entry name" value="Bifunctional inhibitor/lipid-transfer protein/seed storage 2S albumin"/>
    <property type="match status" value="1"/>
</dbReference>
<organism evidence="7 8">
    <name type="scientific">Zostera marina</name>
    <name type="common">Eelgrass</name>
    <dbReference type="NCBI Taxonomy" id="29655"/>
    <lineage>
        <taxon>Eukaryota</taxon>
        <taxon>Viridiplantae</taxon>
        <taxon>Streptophyta</taxon>
        <taxon>Embryophyta</taxon>
        <taxon>Tracheophyta</taxon>
        <taxon>Spermatophyta</taxon>
        <taxon>Magnoliopsida</taxon>
        <taxon>Liliopsida</taxon>
        <taxon>Zosteraceae</taxon>
        <taxon>Zostera</taxon>
    </lineage>
</organism>
<evidence type="ECO:0000313" key="7">
    <source>
        <dbReference type="EMBL" id="KMZ66403.1"/>
    </source>
</evidence>
<dbReference type="STRING" id="29655.A0A0K9PBE7"/>
<dbReference type="Pfam" id="PF14368">
    <property type="entry name" value="LTP_2"/>
    <property type="match status" value="1"/>
</dbReference>
<keyword evidence="4" id="KW-0325">Glycoprotein</keyword>
<dbReference type="OrthoDB" id="1914452at2759"/>
<evidence type="ECO:0000256" key="3">
    <source>
        <dbReference type="ARBA" id="ARBA00023157"/>
    </source>
</evidence>
<reference evidence="8" key="1">
    <citation type="journal article" date="2016" name="Nature">
        <title>The genome of the seagrass Zostera marina reveals angiosperm adaptation to the sea.</title>
        <authorList>
            <person name="Olsen J.L."/>
            <person name="Rouze P."/>
            <person name="Verhelst B."/>
            <person name="Lin Y.-C."/>
            <person name="Bayer T."/>
            <person name="Collen J."/>
            <person name="Dattolo E."/>
            <person name="De Paoli E."/>
            <person name="Dittami S."/>
            <person name="Maumus F."/>
            <person name="Michel G."/>
            <person name="Kersting A."/>
            <person name="Lauritano C."/>
            <person name="Lohaus R."/>
            <person name="Toepel M."/>
            <person name="Tonon T."/>
            <person name="Vanneste K."/>
            <person name="Amirebrahimi M."/>
            <person name="Brakel J."/>
            <person name="Bostroem C."/>
            <person name="Chovatia M."/>
            <person name="Grimwood J."/>
            <person name="Jenkins J.W."/>
            <person name="Jueterbock A."/>
            <person name="Mraz A."/>
            <person name="Stam W.T."/>
            <person name="Tice H."/>
            <person name="Bornberg-Bauer E."/>
            <person name="Green P.J."/>
            <person name="Pearson G.A."/>
            <person name="Procaccini G."/>
            <person name="Duarte C.M."/>
            <person name="Schmutz J."/>
            <person name="Reusch T.B.H."/>
            <person name="Van de Peer Y."/>
        </authorList>
    </citation>
    <scope>NUCLEOTIDE SEQUENCE [LARGE SCALE GENOMIC DNA]</scope>
    <source>
        <strain evidence="8">cv. Finnish</strain>
    </source>
</reference>
<evidence type="ECO:0000259" key="6">
    <source>
        <dbReference type="Pfam" id="PF14368"/>
    </source>
</evidence>